<gene>
    <name evidence="1" type="ORF">MKS88_003482</name>
</gene>
<reference evidence="1" key="1">
    <citation type="submission" date="2022-06" db="EMBL/GenBank/DDBJ databases">
        <title>The First Complete Genome of the Simian Malaria Parasite Plasmodium brasilianum.</title>
        <authorList>
            <person name="Bajic M."/>
            <person name="Ravishankar S."/>
        </authorList>
    </citation>
    <scope>NUCLEOTIDE SEQUENCE</scope>
    <source>
        <strain evidence="1">Bolivian I</strain>
    </source>
</reference>
<comment type="caution">
    <text evidence="1">The sequence shown here is derived from an EMBL/GenBank/DDBJ whole genome shotgun (WGS) entry which is preliminary data.</text>
</comment>
<sequence>MKVKYKLLLFIKIETFIILTWIYLFNSEVSNICKYLYEKDVIDEKLCTKNYRLLAKYKKEKCLNIAHEKKGIRYNGEYEKKHINKNERVSKGKIKLPRECTSINSVGYNQVGENKSSVNNKLNNYSGKRTLDKIYYKNVLRYCTNSDFKFIKKYIQRKDSEFFVLFIVHLIVGVIYALLFGLFKYAKAGEKQIIRNIVPIYILWIIILVGFFYICIKSIKYGKLLRIKSDMYYTKHLS</sequence>
<evidence type="ECO:0000313" key="1">
    <source>
        <dbReference type="EMBL" id="KAI4838059.1"/>
    </source>
</evidence>
<dbReference type="Proteomes" id="UP001056978">
    <property type="component" value="Chromosome 10"/>
</dbReference>
<protein>
    <submittedName>
        <fullName evidence="1">Uncharacterized protein</fullName>
    </submittedName>
</protein>
<evidence type="ECO:0000313" key="2">
    <source>
        <dbReference type="Proteomes" id="UP001056978"/>
    </source>
</evidence>
<dbReference type="EMBL" id="CM043778">
    <property type="protein sequence ID" value="KAI4838059.1"/>
    <property type="molecule type" value="Genomic_DNA"/>
</dbReference>
<accession>A0ACB9YAY1</accession>
<proteinExistence type="predicted"/>
<name>A0ACB9YAY1_PLABR</name>
<keyword evidence="2" id="KW-1185">Reference proteome</keyword>
<organism evidence="1 2">
    <name type="scientific">Plasmodium brasilianum</name>
    <dbReference type="NCBI Taxonomy" id="5824"/>
    <lineage>
        <taxon>Eukaryota</taxon>
        <taxon>Sar</taxon>
        <taxon>Alveolata</taxon>
        <taxon>Apicomplexa</taxon>
        <taxon>Aconoidasida</taxon>
        <taxon>Haemosporida</taxon>
        <taxon>Plasmodiidae</taxon>
        <taxon>Plasmodium</taxon>
        <taxon>Plasmodium (Plasmodium)</taxon>
    </lineage>
</organism>